<reference evidence="2 3" key="1">
    <citation type="submission" date="2020-08" db="EMBL/GenBank/DDBJ databases">
        <title>Sequencing the genomes of 1000 actinobacteria strains.</title>
        <authorList>
            <person name="Klenk H.-P."/>
        </authorList>
    </citation>
    <scope>NUCLEOTIDE SEQUENCE [LARGE SCALE GENOMIC DNA]</scope>
    <source>
        <strain evidence="2 3">DSM 102030</strain>
    </source>
</reference>
<organism evidence="2 3">
    <name type="scientific">Lipingzhangella halophila</name>
    <dbReference type="NCBI Taxonomy" id="1783352"/>
    <lineage>
        <taxon>Bacteria</taxon>
        <taxon>Bacillati</taxon>
        <taxon>Actinomycetota</taxon>
        <taxon>Actinomycetes</taxon>
        <taxon>Streptosporangiales</taxon>
        <taxon>Nocardiopsidaceae</taxon>
        <taxon>Lipingzhangella</taxon>
    </lineage>
</organism>
<dbReference type="EMBL" id="JACHJT010000001">
    <property type="protein sequence ID" value="MBB4931900.1"/>
    <property type="molecule type" value="Genomic_DNA"/>
</dbReference>
<name>A0A7W7RH58_9ACTN</name>
<evidence type="ECO:0000313" key="2">
    <source>
        <dbReference type="EMBL" id="MBB4931900.1"/>
    </source>
</evidence>
<protein>
    <submittedName>
        <fullName evidence="2">Uncharacterized protein</fullName>
    </submittedName>
</protein>
<gene>
    <name evidence="2" type="ORF">F4561_002720</name>
</gene>
<dbReference type="Proteomes" id="UP000523007">
    <property type="component" value="Unassembled WGS sequence"/>
</dbReference>
<feature type="compositionally biased region" description="Basic residues" evidence="1">
    <location>
        <begin position="1"/>
        <end position="10"/>
    </location>
</feature>
<dbReference type="AlphaFoldDB" id="A0A7W7RH58"/>
<keyword evidence="3" id="KW-1185">Reference proteome</keyword>
<feature type="region of interest" description="Disordered" evidence="1">
    <location>
        <begin position="1"/>
        <end position="31"/>
    </location>
</feature>
<accession>A0A7W7RH58</accession>
<sequence>MKRERGHKARLYPDPDQLSALEDQGHAARAM</sequence>
<proteinExistence type="predicted"/>
<comment type="caution">
    <text evidence="2">The sequence shown here is derived from an EMBL/GenBank/DDBJ whole genome shotgun (WGS) entry which is preliminary data.</text>
</comment>
<evidence type="ECO:0000256" key="1">
    <source>
        <dbReference type="SAM" id="MobiDB-lite"/>
    </source>
</evidence>
<evidence type="ECO:0000313" key="3">
    <source>
        <dbReference type="Proteomes" id="UP000523007"/>
    </source>
</evidence>